<accession>A0A9P1BY65</accession>
<name>A0A9P1BY65_9DINO</name>
<dbReference type="EMBL" id="CAMXCT010000653">
    <property type="protein sequence ID" value="CAI3981675.1"/>
    <property type="molecule type" value="Genomic_DNA"/>
</dbReference>
<evidence type="ECO:0000256" key="1">
    <source>
        <dbReference type="SAM" id="MobiDB-lite"/>
    </source>
</evidence>
<gene>
    <name evidence="2" type="ORF">C1SCF055_LOCUS9440</name>
</gene>
<dbReference type="Proteomes" id="UP001152797">
    <property type="component" value="Unassembled WGS sequence"/>
</dbReference>
<dbReference type="AlphaFoldDB" id="A0A9P1BY65"/>
<evidence type="ECO:0000313" key="3">
    <source>
        <dbReference type="EMBL" id="CAL1135050.1"/>
    </source>
</evidence>
<keyword evidence="4" id="KW-1185">Reference proteome</keyword>
<protein>
    <submittedName>
        <fullName evidence="2">Uncharacterized protein</fullName>
    </submittedName>
</protein>
<sequence>MGANACSKICGFMGRSEEAVCETRTRASTILQLERIDAVKCSEAGGKCLHCDGWGYSHVEDGLPLDLEQHQRCNDCSECEKCEGAGVNRPIARASSSRRTLKGGRLPGLPGGLPGLPPSGF</sequence>
<evidence type="ECO:0000313" key="2">
    <source>
        <dbReference type="EMBL" id="CAI3981675.1"/>
    </source>
</evidence>
<proteinExistence type="predicted"/>
<comment type="caution">
    <text evidence="2">The sequence shown here is derived from an EMBL/GenBank/DDBJ whole genome shotgun (WGS) entry which is preliminary data.</text>
</comment>
<feature type="compositionally biased region" description="Gly residues" evidence="1">
    <location>
        <begin position="105"/>
        <end position="114"/>
    </location>
</feature>
<organism evidence="2">
    <name type="scientific">Cladocopium goreaui</name>
    <dbReference type="NCBI Taxonomy" id="2562237"/>
    <lineage>
        <taxon>Eukaryota</taxon>
        <taxon>Sar</taxon>
        <taxon>Alveolata</taxon>
        <taxon>Dinophyceae</taxon>
        <taxon>Suessiales</taxon>
        <taxon>Symbiodiniaceae</taxon>
        <taxon>Cladocopium</taxon>
    </lineage>
</organism>
<dbReference type="EMBL" id="CAMXCT020000653">
    <property type="protein sequence ID" value="CAL1135050.1"/>
    <property type="molecule type" value="Genomic_DNA"/>
</dbReference>
<reference evidence="3" key="2">
    <citation type="submission" date="2024-04" db="EMBL/GenBank/DDBJ databases">
        <authorList>
            <person name="Chen Y."/>
            <person name="Shah S."/>
            <person name="Dougan E. K."/>
            <person name="Thang M."/>
            <person name="Chan C."/>
        </authorList>
    </citation>
    <scope>NUCLEOTIDE SEQUENCE [LARGE SCALE GENOMIC DNA]</scope>
</reference>
<dbReference type="EMBL" id="CAMXCT030000653">
    <property type="protein sequence ID" value="CAL4768987.1"/>
    <property type="molecule type" value="Genomic_DNA"/>
</dbReference>
<feature type="region of interest" description="Disordered" evidence="1">
    <location>
        <begin position="96"/>
        <end position="121"/>
    </location>
</feature>
<reference evidence="2" key="1">
    <citation type="submission" date="2022-10" db="EMBL/GenBank/DDBJ databases">
        <authorList>
            <person name="Chen Y."/>
            <person name="Dougan E. K."/>
            <person name="Chan C."/>
            <person name="Rhodes N."/>
            <person name="Thang M."/>
        </authorList>
    </citation>
    <scope>NUCLEOTIDE SEQUENCE</scope>
</reference>
<evidence type="ECO:0000313" key="4">
    <source>
        <dbReference type="Proteomes" id="UP001152797"/>
    </source>
</evidence>